<comment type="caution">
    <text evidence="2">The sequence shown here is derived from an EMBL/GenBank/DDBJ whole genome shotgun (WGS) entry which is preliminary data.</text>
</comment>
<reference evidence="2" key="1">
    <citation type="submission" date="2022-03" db="EMBL/GenBank/DDBJ databases">
        <authorList>
            <person name="Lindestad O."/>
        </authorList>
    </citation>
    <scope>NUCLEOTIDE SEQUENCE</scope>
</reference>
<dbReference type="Proteomes" id="UP000838756">
    <property type="component" value="Unassembled WGS sequence"/>
</dbReference>
<evidence type="ECO:0000256" key="1">
    <source>
        <dbReference type="SAM" id="SignalP"/>
    </source>
</evidence>
<feature type="signal peptide" evidence="1">
    <location>
        <begin position="1"/>
        <end position="18"/>
    </location>
</feature>
<accession>A0A8S4RZ57</accession>
<evidence type="ECO:0000313" key="2">
    <source>
        <dbReference type="EMBL" id="CAH2243109.1"/>
    </source>
</evidence>
<feature type="chain" id="PRO_5035760786" evidence="1">
    <location>
        <begin position="19"/>
        <end position="78"/>
    </location>
</feature>
<organism evidence="2 3">
    <name type="scientific">Pararge aegeria aegeria</name>
    <dbReference type="NCBI Taxonomy" id="348720"/>
    <lineage>
        <taxon>Eukaryota</taxon>
        <taxon>Metazoa</taxon>
        <taxon>Ecdysozoa</taxon>
        <taxon>Arthropoda</taxon>
        <taxon>Hexapoda</taxon>
        <taxon>Insecta</taxon>
        <taxon>Pterygota</taxon>
        <taxon>Neoptera</taxon>
        <taxon>Endopterygota</taxon>
        <taxon>Lepidoptera</taxon>
        <taxon>Glossata</taxon>
        <taxon>Ditrysia</taxon>
        <taxon>Papilionoidea</taxon>
        <taxon>Nymphalidae</taxon>
        <taxon>Satyrinae</taxon>
        <taxon>Satyrini</taxon>
        <taxon>Parargina</taxon>
        <taxon>Pararge</taxon>
    </lineage>
</organism>
<proteinExistence type="predicted"/>
<gene>
    <name evidence="2" type="primary">jg14405</name>
    <name evidence="2" type="ORF">PAEG_LOCUS19313</name>
</gene>
<dbReference type="AlphaFoldDB" id="A0A8S4RZ57"/>
<sequence length="78" mass="8691">MAALLLAWRLCAPHTSHTGPDRTQRLLAASNRCDRRRARRVLLHQAATAKHVGHETFTTGEASIVLNKCMEIYKACHG</sequence>
<dbReference type="EMBL" id="CAKXAJ010025717">
    <property type="protein sequence ID" value="CAH2243109.1"/>
    <property type="molecule type" value="Genomic_DNA"/>
</dbReference>
<evidence type="ECO:0000313" key="3">
    <source>
        <dbReference type="Proteomes" id="UP000838756"/>
    </source>
</evidence>
<protein>
    <submittedName>
        <fullName evidence="2">Jg14405 protein</fullName>
    </submittedName>
</protein>
<keyword evidence="3" id="KW-1185">Reference proteome</keyword>
<keyword evidence="1" id="KW-0732">Signal</keyword>
<name>A0A8S4RZ57_9NEOP</name>